<sequence length="242" mass="26844">MNIAMWSGPRNLSTAMMYSFGNRPDFEAMDEPFYAAYLKAANIRHPMHAQVMETQESDPIKVAETCAAAPVSARHRYMKHMAHHMLEGMPLDWAKTCINIHLIRHPARVIASYAAKRENATLLDIGYAQQTAVYEKLGGLVIDSHDIRESPEAALRSLCAAIDLPFSVSMLRWPAGPKPFDGVWASHWYGAVHRSNGFAGPEGILPQLEGEAADLCAQALPHYEALKAQKLKVSLKSRYDSA</sequence>
<dbReference type="PANTHER" id="PTHR42743:SF11">
    <property type="entry name" value="AMINODEOXYCHORISMATE LYASE"/>
    <property type="match status" value="1"/>
</dbReference>
<dbReference type="GO" id="GO:0009082">
    <property type="term" value="P:branched-chain amino acid biosynthetic process"/>
    <property type="evidence" value="ECO:0007669"/>
    <property type="project" value="UniProtKB-KW"/>
</dbReference>
<evidence type="ECO:0000256" key="1">
    <source>
        <dbReference type="ARBA" id="ARBA00009320"/>
    </source>
</evidence>
<keyword evidence="2" id="KW-0100">Branched-chain amino acid biosynthesis</keyword>
<proteinExistence type="inferred from homology"/>
<dbReference type="InterPro" id="IPR027417">
    <property type="entry name" value="P-loop_NTPase"/>
</dbReference>
<accession>A0A934HPT7</accession>
<reference evidence="3" key="1">
    <citation type="submission" date="2020-12" db="EMBL/GenBank/DDBJ databases">
        <title>Pontibaca salina gen. nov., sp. nov., isolated from marine sediment.</title>
        <authorList>
            <person name="Bo J."/>
            <person name="Wang S."/>
            <person name="Song X."/>
            <person name="Du Z."/>
        </authorList>
    </citation>
    <scope>NUCLEOTIDE SEQUENCE</scope>
    <source>
        <strain evidence="3">S1109L</strain>
    </source>
</reference>
<evidence type="ECO:0000256" key="2">
    <source>
        <dbReference type="ARBA" id="ARBA00023304"/>
    </source>
</evidence>
<dbReference type="SUPFAM" id="SSF52540">
    <property type="entry name" value="P-loop containing nucleoside triphosphate hydrolases"/>
    <property type="match status" value="1"/>
</dbReference>
<dbReference type="EMBL" id="JAEIJD010000019">
    <property type="protein sequence ID" value="MBI6630976.1"/>
    <property type="molecule type" value="Genomic_DNA"/>
</dbReference>
<dbReference type="InterPro" id="IPR050571">
    <property type="entry name" value="Class-IV_PLP-Dep_Aminotrnsfr"/>
</dbReference>
<dbReference type="Gene3D" id="3.40.50.300">
    <property type="entry name" value="P-loop containing nucleotide triphosphate hydrolases"/>
    <property type="match status" value="1"/>
</dbReference>
<evidence type="ECO:0000313" key="3">
    <source>
        <dbReference type="EMBL" id="MBI6630976.1"/>
    </source>
</evidence>
<protein>
    <submittedName>
        <fullName evidence="3">HAD family hydrolase</fullName>
    </submittedName>
</protein>
<keyword evidence="3" id="KW-0378">Hydrolase</keyword>
<dbReference type="RefSeq" id="WP_198686998.1">
    <property type="nucleotide sequence ID" value="NZ_JAEIJD010000019.1"/>
</dbReference>
<dbReference type="GO" id="GO:0016787">
    <property type="term" value="F:hydrolase activity"/>
    <property type="evidence" value="ECO:0007669"/>
    <property type="project" value="UniProtKB-KW"/>
</dbReference>
<dbReference type="Proteomes" id="UP000613255">
    <property type="component" value="Unassembled WGS sequence"/>
</dbReference>
<dbReference type="PANTHER" id="PTHR42743">
    <property type="entry name" value="AMINO-ACID AMINOTRANSFERASE"/>
    <property type="match status" value="1"/>
</dbReference>
<dbReference type="AlphaFoldDB" id="A0A934HPT7"/>
<evidence type="ECO:0000313" key="4">
    <source>
        <dbReference type="Proteomes" id="UP000613255"/>
    </source>
</evidence>
<keyword evidence="2" id="KW-0028">Amino-acid biosynthesis</keyword>
<comment type="caution">
    <text evidence="3">The sequence shown here is derived from an EMBL/GenBank/DDBJ whole genome shotgun (WGS) entry which is preliminary data.</text>
</comment>
<keyword evidence="4" id="KW-1185">Reference proteome</keyword>
<gene>
    <name evidence="3" type="ORF">JAO82_13925</name>
</gene>
<comment type="similarity">
    <text evidence="1">Belongs to the class-IV pyridoxal-phosphate-dependent aminotransferase family.</text>
</comment>
<organism evidence="3 4">
    <name type="scientific">Pontibaca salina</name>
    <dbReference type="NCBI Taxonomy" id="2795731"/>
    <lineage>
        <taxon>Bacteria</taxon>
        <taxon>Pseudomonadati</taxon>
        <taxon>Pseudomonadota</taxon>
        <taxon>Alphaproteobacteria</taxon>
        <taxon>Rhodobacterales</taxon>
        <taxon>Roseobacteraceae</taxon>
        <taxon>Pontibaca</taxon>
    </lineage>
</organism>
<name>A0A934HPT7_9RHOB</name>
<dbReference type="Pfam" id="PF19798">
    <property type="entry name" value="Sulfotransfer_5"/>
    <property type="match status" value="1"/>
</dbReference>